<accession>A0A0A9AHK8</accession>
<name>A0A0A9AHK8_ARUDO</name>
<protein>
    <submittedName>
        <fullName evidence="1">Uncharacterized protein</fullName>
    </submittedName>
</protein>
<evidence type="ECO:0000313" key="1">
    <source>
        <dbReference type="EMBL" id="JAD49373.1"/>
    </source>
</evidence>
<dbReference type="EMBL" id="GBRH01248522">
    <property type="protein sequence ID" value="JAD49373.1"/>
    <property type="molecule type" value="Transcribed_RNA"/>
</dbReference>
<proteinExistence type="predicted"/>
<reference evidence="1" key="2">
    <citation type="journal article" date="2015" name="Data Brief">
        <title>Shoot transcriptome of the giant reed, Arundo donax.</title>
        <authorList>
            <person name="Barrero R.A."/>
            <person name="Guerrero F.D."/>
            <person name="Moolhuijzen P."/>
            <person name="Goolsby J.A."/>
            <person name="Tidwell J."/>
            <person name="Bellgard S.E."/>
            <person name="Bellgard M.I."/>
        </authorList>
    </citation>
    <scope>NUCLEOTIDE SEQUENCE</scope>
    <source>
        <tissue evidence="1">Shoot tissue taken approximately 20 cm above the soil surface</tissue>
    </source>
</reference>
<reference evidence="1" key="1">
    <citation type="submission" date="2014-09" db="EMBL/GenBank/DDBJ databases">
        <authorList>
            <person name="Magalhaes I.L.F."/>
            <person name="Oliveira U."/>
            <person name="Santos F.R."/>
            <person name="Vidigal T.H.D.A."/>
            <person name="Brescovit A.D."/>
            <person name="Santos A.J."/>
        </authorList>
    </citation>
    <scope>NUCLEOTIDE SEQUENCE</scope>
    <source>
        <tissue evidence="1">Shoot tissue taken approximately 20 cm above the soil surface</tissue>
    </source>
</reference>
<organism evidence="1">
    <name type="scientific">Arundo donax</name>
    <name type="common">Giant reed</name>
    <name type="synonym">Donax arundinaceus</name>
    <dbReference type="NCBI Taxonomy" id="35708"/>
    <lineage>
        <taxon>Eukaryota</taxon>
        <taxon>Viridiplantae</taxon>
        <taxon>Streptophyta</taxon>
        <taxon>Embryophyta</taxon>
        <taxon>Tracheophyta</taxon>
        <taxon>Spermatophyta</taxon>
        <taxon>Magnoliopsida</taxon>
        <taxon>Liliopsida</taxon>
        <taxon>Poales</taxon>
        <taxon>Poaceae</taxon>
        <taxon>PACMAD clade</taxon>
        <taxon>Arundinoideae</taxon>
        <taxon>Arundineae</taxon>
        <taxon>Arundo</taxon>
    </lineage>
</organism>
<dbReference type="AlphaFoldDB" id="A0A0A9AHK8"/>
<sequence>MRLCYHVIRADLGCTNCAKCTSNAVTVIESFKHMIR</sequence>